<keyword evidence="1 4" id="KW-0575">Peroxidase</keyword>
<dbReference type="Pfam" id="PF10417">
    <property type="entry name" value="1-cysPrx_C"/>
    <property type="match status" value="1"/>
</dbReference>
<feature type="compositionally biased region" description="Polar residues" evidence="6">
    <location>
        <begin position="210"/>
        <end position="223"/>
    </location>
</feature>
<evidence type="ECO:0000256" key="2">
    <source>
        <dbReference type="ARBA" id="ARBA00022862"/>
    </source>
</evidence>
<dbReference type="PIRSF" id="PIRSF000239">
    <property type="entry name" value="AHPC"/>
    <property type="match status" value="1"/>
</dbReference>
<dbReference type="PROSITE" id="PS51352">
    <property type="entry name" value="THIOREDOXIN_2"/>
    <property type="match status" value="1"/>
</dbReference>
<protein>
    <recommendedName>
        <fullName evidence="7">Thioredoxin domain-containing protein</fullName>
    </recommendedName>
</protein>
<dbReference type="Pfam" id="PF00578">
    <property type="entry name" value="AhpC-TSA"/>
    <property type="match status" value="1"/>
</dbReference>
<dbReference type="Gene3D" id="3.30.1020.10">
    <property type="entry name" value="Antioxidant, Horf6, Chain A, domain2"/>
    <property type="match status" value="1"/>
</dbReference>
<keyword evidence="4" id="KW-0676">Redox-active center</keyword>
<dbReference type="GO" id="GO:0005829">
    <property type="term" value="C:cytosol"/>
    <property type="evidence" value="ECO:0007669"/>
    <property type="project" value="TreeGrafter"/>
</dbReference>
<dbReference type="GO" id="GO:0005739">
    <property type="term" value="C:mitochondrion"/>
    <property type="evidence" value="ECO:0007669"/>
    <property type="project" value="TreeGrafter"/>
</dbReference>
<dbReference type="AlphaFoldDB" id="A0A8C6LZY2"/>
<feature type="region of interest" description="Disordered" evidence="6">
    <location>
        <begin position="194"/>
        <end position="223"/>
    </location>
</feature>
<accession>A0A8C6LZY2</accession>
<dbReference type="InterPro" id="IPR013766">
    <property type="entry name" value="Thioredoxin_domain"/>
</dbReference>
<proteinExistence type="inferred from homology"/>
<feature type="active site" description="Cysteine sulfenic acid (-SOH) intermediate; for peroxidase activity" evidence="5">
    <location>
        <position position="46"/>
    </location>
</feature>
<dbReference type="InterPro" id="IPR036249">
    <property type="entry name" value="Thioredoxin-like_sf"/>
</dbReference>
<dbReference type="FunFam" id="3.30.1020.10:FF:000001">
    <property type="entry name" value="1-Cys peroxiredoxin"/>
    <property type="match status" value="1"/>
</dbReference>
<dbReference type="PANTHER" id="PTHR43503">
    <property type="entry name" value="MCG48959-RELATED"/>
    <property type="match status" value="1"/>
</dbReference>
<keyword evidence="3 4" id="KW-0560">Oxidoreductase</keyword>
<dbReference type="GO" id="GO:0045454">
    <property type="term" value="P:cell redox homeostasis"/>
    <property type="evidence" value="ECO:0007669"/>
    <property type="project" value="TreeGrafter"/>
</dbReference>
<name>A0A8C6LZY2_NOTFU</name>
<reference evidence="8" key="3">
    <citation type="submission" date="2025-09" db="UniProtKB">
        <authorList>
            <consortium name="Ensembl"/>
        </authorList>
    </citation>
    <scope>IDENTIFICATION</scope>
</reference>
<organism evidence="8 9">
    <name type="scientific">Nothobranchius furzeri</name>
    <name type="common">Turquoise killifish</name>
    <dbReference type="NCBI Taxonomy" id="105023"/>
    <lineage>
        <taxon>Eukaryota</taxon>
        <taxon>Metazoa</taxon>
        <taxon>Chordata</taxon>
        <taxon>Craniata</taxon>
        <taxon>Vertebrata</taxon>
        <taxon>Euteleostomi</taxon>
        <taxon>Actinopterygii</taxon>
        <taxon>Neopterygii</taxon>
        <taxon>Teleostei</taxon>
        <taxon>Neoteleostei</taxon>
        <taxon>Acanthomorphata</taxon>
        <taxon>Ovalentaria</taxon>
        <taxon>Atherinomorphae</taxon>
        <taxon>Cyprinodontiformes</taxon>
        <taxon>Nothobranchiidae</taxon>
        <taxon>Nothobranchius</taxon>
    </lineage>
</organism>
<dbReference type="InterPro" id="IPR019479">
    <property type="entry name" value="Peroxiredoxin_C"/>
</dbReference>
<comment type="similarity">
    <text evidence="4">Belongs to the peroxiredoxin family.</text>
</comment>
<reference evidence="8" key="1">
    <citation type="submission" date="2014-08" db="EMBL/GenBank/DDBJ databases">
        <authorList>
            <person name="Senf B."/>
            <person name="Petzold A."/>
            <person name="Downie B.R."/>
            <person name="Koch P."/>
            <person name="Platzer M."/>
        </authorList>
    </citation>
    <scope>NUCLEOTIDE SEQUENCE [LARGE SCALE GENOMIC DNA]</scope>
    <source>
        <strain evidence="8">GRZ</strain>
    </source>
</reference>
<evidence type="ECO:0000256" key="1">
    <source>
        <dbReference type="ARBA" id="ARBA00022559"/>
    </source>
</evidence>
<dbReference type="GO" id="GO:0051920">
    <property type="term" value="F:peroxiredoxin activity"/>
    <property type="evidence" value="ECO:0007669"/>
    <property type="project" value="InterPro"/>
</dbReference>
<evidence type="ECO:0000256" key="3">
    <source>
        <dbReference type="ARBA" id="ARBA00023002"/>
    </source>
</evidence>
<dbReference type="SUPFAM" id="SSF52833">
    <property type="entry name" value="Thioredoxin-like"/>
    <property type="match status" value="1"/>
</dbReference>
<evidence type="ECO:0000313" key="9">
    <source>
        <dbReference type="Proteomes" id="UP000694548"/>
    </source>
</evidence>
<evidence type="ECO:0000256" key="4">
    <source>
        <dbReference type="PIRNR" id="PIRNR000239"/>
    </source>
</evidence>
<dbReference type="Proteomes" id="UP000694548">
    <property type="component" value="Chromosome sgr09"/>
</dbReference>
<comment type="function">
    <text evidence="4">Thiol-specific peroxidase that catalyzes the reduction of hydrogen peroxide and organic hydroperoxides to water and alcohols, respectively.</text>
</comment>
<dbReference type="InterPro" id="IPR000866">
    <property type="entry name" value="AhpC/TSA"/>
</dbReference>
<dbReference type="PANTHER" id="PTHR43503:SF4">
    <property type="entry name" value="PEROXIREDOXIN-6"/>
    <property type="match status" value="1"/>
</dbReference>
<evidence type="ECO:0000259" key="7">
    <source>
        <dbReference type="PROSITE" id="PS51352"/>
    </source>
</evidence>
<evidence type="ECO:0000313" key="8">
    <source>
        <dbReference type="Ensembl" id="ENSNFUP00015025118.1"/>
    </source>
</evidence>
<dbReference type="GeneTree" id="ENSGT00940000164279"/>
<keyword evidence="9" id="KW-1185">Reference proteome</keyword>
<dbReference type="Ensembl" id="ENSNFUT00015026248.1">
    <property type="protein sequence ID" value="ENSNFUP00015025118.1"/>
    <property type="gene ID" value="ENSNFUG00015012125.1"/>
</dbReference>
<dbReference type="InterPro" id="IPR024706">
    <property type="entry name" value="Peroxiredoxin_AhpC-typ"/>
</dbReference>
<evidence type="ECO:0000256" key="6">
    <source>
        <dbReference type="SAM" id="MobiDB-lite"/>
    </source>
</evidence>
<sequence>MPGLLLGDVFPDFEAETTVGKIKFHDFLGDSWGILFSHPRDYTPVCTTELGRAAKLSSEFSKRNVRMIALSIDCLEDHYGWSKVLTYILANSGGRFKFKYSAEFLPDNGTVFIIGPDKKLKLSILYPATTGRNFDELLRVIDSLQLTAGVRVATPADWKPGVCVMVPPSMPEEEAASMFPAGVFSKELPSGRKYLRYTPQPKDQSKHTDTGNSQTEPGTTSQP</sequence>
<dbReference type="Gene3D" id="3.40.30.10">
    <property type="entry name" value="Glutaredoxin"/>
    <property type="match status" value="1"/>
</dbReference>
<evidence type="ECO:0000256" key="5">
    <source>
        <dbReference type="PIRSR" id="PIRSR000239-1"/>
    </source>
</evidence>
<feature type="domain" description="Thioredoxin" evidence="7">
    <location>
        <begin position="4"/>
        <end position="146"/>
    </location>
</feature>
<keyword evidence="2 4" id="KW-0049">Antioxidant</keyword>
<reference evidence="8" key="2">
    <citation type="submission" date="2025-08" db="UniProtKB">
        <authorList>
            <consortium name="Ensembl"/>
        </authorList>
    </citation>
    <scope>IDENTIFICATION</scope>
</reference>